<dbReference type="eggNOG" id="COG0130">
    <property type="taxonomic scope" value="Bacteria"/>
</dbReference>
<comment type="function">
    <text evidence="5">Responsible for synthesis of pseudouridine from uracil-55 in the psi GC loop of transfer RNAs.</text>
</comment>
<dbReference type="HAMAP" id="MF_01080">
    <property type="entry name" value="TruB_bact"/>
    <property type="match status" value="1"/>
</dbReference>
<gene>
    <name evidence="5" type="primary">truB</name>
    <name evidence="7" type="ORF">BPSY_1063</name>
</gene>
<accession>A0A087CG14</accession>
<protein>
    <recommendedName>
        <fullName evidence="5">tRNA pseudouridine synthase B</fullName>
        <ecNumber evidence="5">5.4.99.25</ecNumber>
    </recommendedName>
    <alternativeName>
        <fullName evidence="5">tRNA pseudouridine(55) synthase</fullName>
        <shortName evidence="5">Psi55 synthase</shortName>
    </alternativeName>
    <alternativeName>
        <fullName evidence="5">tRNA pseudouridylate synthase</fullName>
    </alternativeName>
    <alternativeName>
        <fullName evidence="5">tRNA-uridine isomerase</fullName>
    </alternativeName>
</protein>
<evidence type="ECO:0000256" key="4">
    <source>
        <dbReference type="ARBA" id="ARBA00023235"/>
    </source>
</evidence>
<comment type="caution">
    <text evidence="7">The sequence shown here is derived from an EMBL/GenBank/DDBJ whole genome shotgun (WGS) entry which is preliminary data.</text>
</comment>
<proteinExistence type="inferred from homology"/>
<dbReference type="GeneID" id="98300271"/>
<dbReference type="GO" id="GO:0160148">
    <property type="term" value="F:tRNA pseudouridine(55) synthase activity"/>
    <property type="evidence" value="ECO:0007669"/>
    <property type="project" value="UniProtKB-EC"/>
</dbReference>
<dbReference type="EMBL" id="JGZI01000009">
    <property type="protein sequence ID" value="KFI82214.1"/>
    <property type="molecule type" value="Genomic_DNA"/>
</dbReference>
<dbReference type="InterPro" id="IPR020103">
    <property type="entry name" value="PsdUridine_synth_cat_dom_sf"/>
</dbReference>
<dbReference type="InterPro" id="IPR014780">
    <property type="entry name" value="tRNA_psdUridine_synth_TruB"/>
</dbReference>
<dbReference type="STRING" id="218140.BPSY_1063"/>
<sequence length="361" mass="39202">MMVSKDSRDGAPDSGVLLVDKPQGVTSHDVVAAVRGALHMRRVGHAGTLDPMATGVLIIAFGHATRLLNYVSGHDKSYSATIRLGLGTDTDDAEGRYLDPDACTYSDPLPPVEPLPDLDTLTLEELDGIVQRDFTGEIRQIPSSYSAVKVHGVKAYDLARAGKDVELKARTVTIASCTLSRLRRSIVTLPDGTSRKVVDVDADISCSSGTYIRALARDIGFRLRVGGHLTRLRRSRIGTFDLADARMAEHLVLAERGEREFTNREGERVTRARAVLRNPDRVPELAFDEVQAARLAMPYISVSADQARELRFGRTLPIALKGTAAAIESTDQGRERLCAILAPAKDGNAHPEAVFPLDTRS</sequence>
<dbReference type="InterPro" id="IPR002501">
    <property type="entry name" value="PsdUridine_synth_N"/>
</dbReference>
<dbReference type="Gene3D" id="3.30.2350.10">
    <property type="entry name" value="Pseudouridine synthase"/>
    <property type="match status" value="1"/>
</dbReference>
<dbReference type="SUPFAM" id="SSF55120">
    <property type="entry name" value="Pseudouridine synthase"/>
    <property type="match status" value="1"/>
</dbReference>
<dbReference type="AlphaFoldDB" id="A0A087CG14"/>
<dbReference type="EC" id="5.4.99.25" evidence="5"/>
<dbReference type="Proteomes" id="UP000029050">
    <property type="component" value="Unassembled WGS sequence"/>
</dbReference>
<dbReference type="PANTHER" id="PTHR13767:SF2">
    <property type="entry name" value="PSEUDOURIDYLATE SYNTHASE TRUB1"/>
    <property type="match status" value="1"/>
</dbReference>
<evidence type="ECO:0000256" key="1">
    <source>
        <dbReference type="ARBA" id="ARBA00000385"/>
    </source>
</evidence>
<dbReference type="Pfam" id="PF01509">
    <property type="entry name" value="TruB_N"/>
    <property type="match status" value="1"/>
</dbReference>
<comment type="similarity">
    <text evidence="2 5">Belongs to the pseudouridine synthase TruB family. Type 1 subfamily.</text>
</comment>
<dbReference type="GO" id="GO:1990481">
    <property type="term" value="P:mRNA pseudouridine synthesis"/>
    <property type="evidence" value="ECO:0007669"/>
    <property type="project" value="TreeGrafter"/>
</dbReference>
<evidence type="ECO:0000313" key="7">
    <source>
        <dbReference type="EMBL" id="KFI82214.1"/>
    </source>
</evidence>
<dbReference type="NCBIfam" id="TIGR00431">
    <property type="entry name" value="TruB"/>
    <property type="match status" value="1"/>
</dbReference>
<comment type="catalytic activity">
    <reaction evidence="1 5">
        <text>uridine(55) in tRNA = pseudouridine(55) in tRNA</text>
        <dbReference type="Rhea" id="RHEA:42532"/>
        <dbReference type="Rhea" id="RHEA-COMP:10101"/>
        <dbReference type="Rhea" id="RHEA-COMP:10102"/>
        <dbReference type="ChEBI" id="CHEBI:65314"/>
        <dbReference type="ChEBI" id="CHEBI:65315"/>
        <dbReference type="EC" id="5.4.99.25"/>
    </reaction>
</comment>
<keyword evidence="4 5" id="KW-0413">Isomerase</keyword>
<evidence type="ECO:0000313" key="8">
    <source>
        <dbReference type="Proteomes" id="UP000029050"/>
    </source>
</evidence>
<keyword evidence="8" id="KW-1185">Reference proteome</keyword>
<feature type="domain" description="Pseudouridine synthase II N-terminal" evidence="6">
    <location>
        <begin position="36"/>
        <end position="212"/>
    </location>
</feature>
<reference evidence="7 8" key="1">
    <citation type="submission" date="2014-03" db="EMBL/GenBank/DDBJ databases">
        <title>Genomics of Bifidobacteria.</title>
        <authorList>
            <person name="Ventura M."/>
            <person name="Milani C."/>
            <person name="Lugli G.A."/>
        </authorList>
    </citation>
    <scope>NUCLEOTIDE SEQUENCE [LARGE SCALE GENOMIC DNA]</scope>
    <source>
        <strain evidence="7 8">LMG 21775</strain>
    </source>
</reference>
<dbReference type="RefSeq" id="WP_051921733.1">
    <property type="nucleotide sequence ID" value="NZ_JGZI01000009.1"/>
</dbReference>
<dbReference type="CDD" id="cd02573">
    <property type="entry name" value="PseudoU_synth_EcTruB"/>
    <property type="match status" value="1"/>
</dbReference>
<organism evidence="7 8">
    <name type="scientific">Bifidobacterium psychraerophilum</name>
    <dbReference type="NCBI Taxonomy" id="218140"/>
    <lineage>
        <taxon>Bacteria</taxon>
        <taxon>Bacillati</taxon>
        <taxon>Actinomycetota</taxon>
        <taxon>Actinomycetes</taxon>
        <taxon>Bifidobacteriales</taxon>
        <taxon>Bifidobacteriaceae</taxon>
        <taxon>Bifidobacterium</taxon>
    </lineage>
</organism>
<name>A0A087CG14_9BIFI</name>
<evidence type="ECO:0000256" key="3">
    <source>
        <dbReference type="ARBA" id="ARBA00022694"/>
    </source>
</evidence>
<keyword evidence="3 5" id="KW-0819">tRNA processing</keyword>
<feature type="active site" description="Nucleophile" evidence="5">
    <location>
        <position position="50"/>
    </location>
</feature>
<dbReference type="GO" id="GO:0003723">
    <property type="term" value="F:RNA binding"/>
    <property type="evidence" value="ECO:0007669"/>
    <property type="project" value="InterPro"/>
</dbReference>
<evidence type="ECO:0000256" key="5">
    <source>
        <dbReference type="HAMAP-Rule" id="MF_01080"/>
    </source>
</evidence>
<evidence type="ECO:0000256" key="2">
    <source>
        <dbReference type="ARBA" id="ARBA00005642"/>
    </source>
</evidence>
<evidence type="ECO:0000259" key="6">
    <source>
        <dbReference type="Pfam" id="PF01509"/>
    </source>
</evidence>
<dbReference type="GO" id="GO:0031119">
    <property type="term" value="P:tRNA pseudouridine synthesis"/>
    <property type="evidence" value="ECO:0007669"/>
    <property type="project" value="UniProtKB-UniRule"/>
</dbReference>
<dbReference type="PANTHER" id="PTHR13767">
    <property type="entry name" value="TRNA-PSEUDOURIDINE SYNTHASE"/>
    <property type="match status" value="1"/>
</dbReference>